<name>A0AAE1SHT0_9SOLA</name>
<keyword evidence="10" id="KW-1185">Reference proteome</keyword>
<dbReference type="Gene3D" id="3.10.20.90">
    <property type="entry name" value="Phosphatidylinositol 3-kinase Catalytic Subunit, Chain A, domain 1"/>
    <property type="match status" value="1"/>
</dbReference>
<evidence type="ECO:0000259" key="7">
    <source>
        <dbReference type="PROSITE" id="PS50053"/>
    </source>
</evidence>
<dbReference type="FunFam" id="3.30.2410.10:FF:000020">
    <property type="entry name" value="E3 ubiquitin-protein ligase UPL5"/>
    <property type="match status" value="1"/>
</dbReference>
<dbReference type="InterPro" id="IPR019956">
    <property type="entry name" value="Ubiquitin_dom"/>
</dbReference>
<dbReference type="SMART" id="SM00213">
    <property type="entry name" value="UBQ"/>
    <property type="match status" value="1"/>
</dbReference>
<evidence type="ECO:0000313" key="9">
    <source>
        <dbReference type="EMBL" id="KAK4369707.1"/>
    </source>
</evidence>
<evidence type="ECO:0000256" key="1">
    <source>
        <dbReference type="ARBA" id="ARBA00000885"/>
    </source>
</evidence>
<comment type="caution">
    <text evidence="9">The sequence shown here is derived from an EMBL/GenBank/DDBJ whole genome shotgun (WGS) entry which is preliminary data.</text>
</comment>
<dbReference type="Pfam" id="PF00240">
    <property type="entry name" value="ubiquitin"/>
    <property type="match status" value="1"/>
</dbReference>
<dbReference type="CDD" id="cd00078">
    <property type="entry name" value="HECTc"/>
    <property type="match status" value="1"/>
</dbReference>
<dbReference type="SUPFAM" id="SSF56204">
    <property type="entry name" value="Hect, E3 ligase catalytic domain"/>
    <property type="match status" value="2"/>
</dbReference>
<dbReference type="Pfam" id="PF00632">
    <property type="entry name" value="HECT"/>
    <property type="match status" value="2"/>
</dbReference>
<evidence type="ECO:0000256" key="6">
    <source>
        <dbReference type="PROSITE-ProRule" id="PRU00104"/>
    </source>
</evidence>
<comment type="catalytic activity">
    <reaction evidence="1">
        <text>S-ubiquitinyl-[E2 ubiquitin-conjugating enzyme]-L-cysteine + [acceptor protein]-L-lysine = [E2 ubiquitin-conjugating enzyme]-L-cysteine + N(6)-ubiquitinyl-[acceptor protein]-L-lysine.</text>
        <dbReference type="EC" id="2.3.2.26"/>
    </reaction>
</comment>
<feature type="domain" description="HECT" evidence="8">
    <location>
        <begin position="709"/>
        <end position="1049"/>
    </location>
</feature>
<dbReference type="PANTHER" id="PTHR11254:SF418">
    <property type="entry name" value="E3 UBIQUITIN-PROTEIN LIGASE UPL5-LIKE"/>
    <property type="match status" value="1"/>
</dbReference>
<feature type="active site" description="Glycyl thioester intermediate" evidence="6">
    <location>
        <position position="1015"/>
    </location>
</feature>
<evidence type="ECO:0000256" key="3">
    <source>
        <dbReference type="ARBA" id="ARBA00012485"/>
    </source>
</evidence>
<dbReference type="GO" id="GO:0006511">
    <property type="term" value="P:ubiquitin-dependent protein catabolic process"/>
    <property type="evidence" value="ECO:0007669"/>
    <property type="project" value="TreeGrafter"/>
</dbReference>
<dbReference type="SMART" id="SM00119">
    <property type="entry name" value="HECTc"/>
    <property type="match status" value="1"/>
</dbReference>
<dbReference type="InterPro" id="IPR000626">
    <property type="entry name" value="Ubiquitin-like_dom"/>
</dbReference>
<feature type="domain" description="HECT" evidence="8">
    <location>
        <begin position="1"/>
        <end position="132"/>
    </location>
</feature>
<dbReference type="Gene3D" id="3.30.2410.10">
    <property type="entry name" value="Hect, E3 ligase catalytic domain"/>
    <property type="match status" value="2"/>
</dbReference>
<dbReference type="GO" id="GO:0000209">
    <property type="term" value="P:protein polyubiquitination"/>
    <property type="evidence" value="ECO:0007669"/>
    <property type="project" value="TreeGrafter"/>
</dbReference>
<dbReference type="Proteomes" id="UP001291623">
    <property type="component" value="Unassembled WGS sequence"/>
</dbReference>
<evidence type="ECO:0000256" key="4">
    <source>
        <dbReference type="ARBA" id="ARBA00022679"/>
    </source>
</evidence>
<dbReference type="PROSITE" id="PS50237">
    <property type="entry name" value="HECT"/>
    <property type="match status" value="2"/>
</dbReference>
<dbReference type="InterPro" id="IPR050409">
    <property type="entry name" value="E3_ubiq-protein_ligase"/>
</dbReference>
<proteinExistence type="predicted"/>
<comment type="caution">
    <text evidence="6">Lacks conserved residue(s) required for the propagation of feature annotation.</text>
</comment>
<organism evidence="9 10">
    <name type="scientific">Anisodus tanguticus</name>
    <dbReference type="NCBI Taxonomy" id="243964"/>
    <lineage>
        <taxon>Eukaryota</taxon>
        <taxon>Viridiplantae</taxon>
        <taxon>Streptophyta</taxon>
        <taxon>Embryophyta</taxon>
        <taxon>Tracheophyta</taxon>
        <taxon>Spermatophyta</taxon>
        <taxon>Magnoliopsida</taxon>
        <taxon>eudicotyledons</taxon>
        <taxon>Gunneridae</taxon>
        <taxon>Pentapetalae</taxon>
        <taxon>asterids</taxon>
        <taxon>lamiids</taxon>
        <taxon>Solanales</taxon>
        <taxon>Solanaceae</taxon>
        <taxon>Solanoideae</taxon>
        <taxon>Hyoscyameae</taxon>
        <taxon>Anisodus</taxon>
    </lineage>
</organism>
<dbReference type="Gene3D" id="3.90.1750.10">
    <property type="entry name" value="Hect, E3 ligase catalytic domains"/>
    <property type="match status" value="1"/>
</dbReference>
<dbReference type="InterPro" id="IPR035983">
    <property type="entry name" value="Hect_E3_ubiquitin_ligase"/>
</dbReference>
<dbReference type="PROSITE" id="PS50053">
    <property type="entry name" value="UBIQUITIN_2"/>
    <property type="match status" value="1"/>
</dbReference>
<reference evidence="9" key="1">
    <citation type="submission" date="2023-12" db="EMBL/GenBank/DDBJ databases">
        <title>Genome assembly of Anisodus tanguticus.</title>
        <authorList>
            <person name="Wang Y.-J."/>
        </authorList>
    </citation>
    <scope>NUCLEOTIDE SEQUENCE</scope>
    <source>
        <strain evidence="9">KB-2021</strain>
        <tissue evidence="9">Leaf</tissue>
    </source>
</reference>
<evidence type="ECO:0000259" key="8">
    <source>
        <dbReference type="PROSITE" id="PS50237"/>
    </source>
</evidence>
<dbReference type="GO" id="GO:0005737">
    <property type="term" value="C:cytoplasm"/>
    <property type="evidence" value="ECO:0007669"/>
    <property type="project" value="TreeGrafter"/>
</dbReference>
<evidence type="ECO:0000313" key="10">
    <source>
        <dbReference type="Proteomes" id="UP001291623"/>
    </source>
</evidence>
<keyword evidence="5 6" id="KW-0833">Ubl conjugation pathway</keyword>
<dbReference type="SUPFAM" id="SSF54236">
    <property type="entry name" value="Ubiquitin-like"/>
    <property type="match status" value="1"/>
</dbReference>
<dbReference type="PANTHER" id="PTHR11254">
    <property type="entry name" value="HECT DOMAIN UBIQUITIN-PROTEIN LIGASE"/>
    <property type="match status" value="1"/>
</dbReference>
<dbReference type="InterPro" id="IPR000569">
    <property type="entry name" value="HECT_dom"/>
</dbReference>
<dbReference type="InterPro" id="IPR029071">
    <property type="entry name" value="Ubiquitin-like_domsf"/>
</dbReference>
<dbReference type="PRINTS" id="PR00348">
    <property type="entry name" value="UBIQUITIN"/>
</dbReference>
<protein>
    <recommendedName>
        <fullName evidence="3">HECT-type E3 ubiquitin transferase</fullName>
        <ecNumber evidence="3">2.3.2.26</ecNumber>
    </recommendedName>
</protein>
<dbReference type="EMBL" id="JAVYJV010000005">
    <property type="protein sequence ID" value="KAK4369707.1"/>
    <property type="molecule type" value="Genomic_DNA"/>
</dbReference>
<gene>
    <name evidence="9" type="ORF">RND71_009182</name>
</gene>
<feature type="domain" description="Ubiquitin-like" evidence="7">
    <location>
        <begin position="257"/>
        <end position="330"/>
    </location>
</feature>
<evidence type="ECO:0000256" key="5">
    <source>
        <dbReference type="ARBA" id="ARBA00022786"/>
    </source>
</evidence>
<sequence length="1049" mass="120590">MDPEIVDQDTLGLTFVREFETLGSRKAVELCPNGKDTVVDSKNREKYVNLLIQLHFVTSIAEQVAHFANGFADVMTSSMLRESFFRCLNLEDLDLMLDGSGSDVSVQDWIAHTDYNGYKESDPQISWFWKSLLSEIRVLNVRNMCKNRNDIEVLGEPLYAKFLQVTGVDRLYKEEIRSGMLPPDFVGMCQFATVNQGSTTADDGNNTATNKRKLDDFSGTDQSVSSEFLTHSPVKMQRDQNSSTFSCSFNEKSSTQIHFFVRLFSGGKTLVIQAYTTDTVEVIHDKIMLITGIPTSDQRLIYRVKQLQLDQTVSDCGIEKDASLQLVGQMWSTSHLQAWQLLNELGTQILDLCKRKLVPQDTKHVIKVLTKFLRMIPNDDDLAFEHLELFISSSVPTALVMLYIGEKYIADECIYRFINSFQSEFLTTRYNRCAPIVLEFCKLLRGAAGIYDRLYKFCRCSLGAIVESTGIARCKADTKKLVALQDVFPFVREIATELSDDLVLTMGSTNFLGLSFSLVRDFTVFMLPVWNVICWQAPFGVPFGFPISFPRMEDDNSESKYYKESIECLRQIFYDLLDKIVLSLRELEDLLGLKEEGKGTPVVLWWSQYLIILKELSNISKLYEELETVFWQKMRPVKASFCFLIIWFATKSEYYGWVLEHKEVTDSEVRRHLAMMMLPEVRYDEDLHVMLIDRSQLLEESFQYIGYAYPEQLRDGLFMEFKHEEATGPGVLREWFLLVCQAIFSPQNSLFVACPNDRRRFFPNPASKVDPLHLEYFCFCGRMIALALMHKIQIGVVFDRIFFLQLAGEDISLEDVRDADPCLYRSWKKMLEMDPEIVDQDTLGLTFVREFETLGSRKAVELCPNGKDTVVDSKNREKYVNLLIQHHFVTSIAEQVAHFANGFADVITSSMLRKSFFRCLNLEDLDLMLDGSGSDVSVQDWKAHTDYNGYKESDPQISWFWKIVARMSAEQRKVLLFFWTSIKYLPPDGFGGLDSRLHIYKNAESCDHLPSSQTCFYQISFPPYQSMSVMRDRLRIITQEHVGCSFGSS</sequence>
<dbReference type="EC" id="2.3.2.26" evidence="3"/>
<dbReference type="Gene3D" id="3.30.2160.10">
    <property type="entry name" value="Hect, E3 ligase catalytic domain"/>
    <property type="match status" value="2"/>
</dbReference>
<dbReference type="AlphaFoldDB" id="A0AAE1SHT0"/>
<evidence type="ECO:0000256" key="2">
    <source>
        <dbReference type="ARBA" id="ARBA00004906"/>
    </source>
</evidence>
<comment type="pathway">
    <text evidence="2">Protein modification; protein ubiquitination.</text>
</comment>
<dbReference type="GO" id="GO:0061630">
    <property type="term" value="F:ubiquitin protein ligase activity"/>
    <property type="evidence" value="ECO:0007669"/>
    <property type="project" value="UniProtKB-EC"/>
</dbReference>
<keyword evidence="4" id="KW-0808">Transferase</keyword>
<accession>A0AAE1SHT0</accession>